<proteinExistence type="predicted"/>
<dbReference type="GO" id="GO:0005829">
    <property type="term" value="C:cytosol"/>
    <property type="evidence" value="ECO:0007669"/>
    <property type="project" value="TreeGrafter"/>
</dbReference>
<keyword evidence="3 10" id="KW-0347">Helicase</keyword>
<feature type="domain" description="Helicase C-terminal" evidence="8">
    <location>
        <begin position="237"/>
        <end position="379"/>
    </location>
</feature>
<keyword evidence="1" id="KW-0547">Nucleotide-binding</keyword>
<evidence type="ECO:0000256" key="3">
    <source>
        <dbReference type="ARBA" id="ARBA00022806"/>
    </source>
</evidence>
<evidence type="ECO:0000313" key="11">
    <source>
        <dbReference type="Proteomes" id="UP000035996"/>
    </source>
</evidence>
<dbReference type="InterPro" id="IPR014014">
    <property type="entry name" value="RNA_helicase_DEAD_Q_motif"/>
</dbReference>
<accession>A0A0J6D2K6</accession>
<feature type="domain" description="Helicase ATP-binding" evidence="7">
    <location>
        <begin position="33"/>
        <end position="207"/>
    </location>
</feature>
<dbReference type="Pfam" id="PF00270">
    <property type="entry name" value="DEAD"/>
    <property type="match status" value="1"/>
</dbReference>
<dbReference type="PANTHER" id="PTHR47963:SF1">
    <property type="entry name" value="DEAD-BOX ATP-DEPENDENT RNA HELICASE CSHB"/>
    <property type="match status" value="1"/>
</dbReference>
<feature type="compositionally biased region" description="Basic residues" evidence="6">
    <location>
        <begin position="399"/>
        <end position="410"/>
    </location>
</feature>
<comment type="caution">
    <text evidence="10">The sequence shown here is derived from an EMBL/GenBank/DDBJ whole genome shotgun (WGS) entry which is preliminary data.</text>
</comment>
<sequence length="425" mass="48107">MKQFDRLGLKPFLIEALEVQKFTRPTEIQERLVPAIRNGESAIGQSQTGSGKTLAFLLPLIHRINHEKNECQAVITAPTRELADQIYNEALKLVTTLPEEEAISIKKAVGGTDRKRMISRMKNTPHIVIGTPGRIKDLVEEQALSVFPATMLVVDEADQMLDMGFIEDVDYIASRMAKDLQMLVFSATIPKSLQPFLKKYMDNPKFVEVNAEQVTADKVENIFIPARYREKKELLLNVTKAINPYLALVFTNTKQTADEVADFLIENGHNVERLHGGVQARQRKQIMKKIQDAECQYVVATDLASRGIDIKGISHVINFELPKDLDFYIHRVGRTARAGQDGIAYTLAEPSDQQAVQKLSAKGIQIEYKEVKNGEWVEAKPVTPRKKPTSSKPEVFVPKPKKVKPGYKKKMQQERDRIQHKRGRK</sequence>
<feature type="region of interest" description="Disordered" evidence="6">
    <location>
        <begin position="379"/>
        <end position="425"/>
    </location>
</feature>
<dbReference type="OrthoDB" id="9805696at2"/>
<evidence type="ECO:0000259" key="7">
    <source>
        <dbReference type="PROSITE" id="PS51192"/>
    </source>
</evidence>
<dbReference type="InterPro" id="IPR011545">
    <property type="entry name" value="DEAD/DEAH_box_helicase_dom"/>
</dbReference>
<dbReference type="GO" id="GO:0005524">
    <property type="term" value="F:ATP binding"/>
    <property type="evidence" value="ECO:0007669"/>
    <property type="project" value="UniProtKB-KW"/>
</dbReference>
<dbReference type="GO" id="GO:0033592">
    <property type="term" value="F:RNA strand annealing activity"/>
    <property type="evidence" value="ECO:0007669"/>
    <property type="project" value="TreeGrafter"/>
</dbReference>
<dbReference type="GO" id="GO:0016787">
    <property type="term" value="F:hydrolase activity"/>
    <property type="evidence" value="ECO:0007669"/>
    <property type="project" value="UniProtKB-KW"/>
</dbReference>
<dbReference type="EMBL" id="LELK01000001">
    <property type="protein sequence ID" value="KMM39558.1"/>
    <property type="molecule type" value="Genomic_DNA"/>
</dbReference>
<evidence type="ECO:0000256" key="4">
    <source>
        <dbReference type="ARBA" id="ARBA00022840"/>
    </source>
</evidence>
<evidence type="ECO:0000256" key="5">
    <source>
        <dbReference type="PROSITE-ProRule" id="PRU00552"/>
    </source>
</evidence>
<evidence type="ECO:0000259" key="8">
    <source>
        <dbReference type="PROSITE" id="PS51194"/>
    </source>
</evidence>
<feature type="domain" description="DEAD-box RNA helicase Q" evidence="9">
    <location>
        <begin position="2"/>
        <end position="30"/>
    </location>
</feature>
<dbReference type="AlphaFoldDB" id="A0A0J6D2K6"/>
<evidence type="ECO:0000259" key="9">
    <source>
        <dbReference type="PROSITE" id="PS51195"/>
    </source>
</evidence>
<reference evidence="10" key="1">
    <citation type="submission" date="2015-06" db="EMBL/GenBank/DDBJ databases">
        <authorList>
            <person name="Liu B."/>
            <person name="Wang J."/>
            <person name="Zhu Y."/>
            <person name="Liu G."/>
            <person name="Chen Q."/>
            <person name="Zheng C."/>
            <person name="Che J."/>
            <person name="Ge C."/>
            <person name="Shi H."/>
            <person name="Pan Z."/>
            <person name="Liu X."/>
        </authorList>
    </citation>
    <scope>NUCLEOTIDE SEQUENCE [LARGE SCALE GENOMIC DNA]</scope>
    <source>
        <strain evidence="10">DSM 16346</strain>
    </source>
</reference>
<dbReference type="Proteomes" id="UP000035996">
    <property type="component" value="Unassembled WGS sequence"/>
</dbReference>
<dbReference type="PROSITE" id="PS51195">
    <property type="entry name" value="Q_MOTIF"/>
    <property type="match status" value="1"/>
</dbReference>
<dbReference type="GO" id="GO:0009409">
    <property type="term" value="P:response to cold"/>
    <property type="evidence" value="ECO:0007669"/>
    <property type="project" value="TreeGrafter"/>
</dbReference>
<keyword evidence="4" id="KW-0067">ATP-binding</keyword>
<dbReference type="InterPro" id="IPR050547">
    <property type="entry name" value="DEAD_box_RNA_helicases"/>
</dbReference>
<dbReference type="InterPro" id="IPR044742">
    <property type="entry name" value="DEAD/DEAH_RhlB"/>
</dbReference>
<evidence type="ECO:0000256" key="1">
    <source>
        <dbReference type="ARBA" id="ARBA00022741"/>
    </source>
</evidence>
<dbReference type="InterPro" id="IPR027417">
    <property type="entry name" value="P-loop_NTPase"/>
</dbReference>
<dbReference type="PROSITE" id="PS51192">
    <property type="entry name" value="HELICASE_ATP_BIND_1"/>
    <property type="match status" value="1"/>
</dbReference>
<protein>
    <submittedName>
        <fullName evidence="10">DEAD/DEAH box helicase</fullName>
    </submittedName>
</protein>
<dbReference type="SMART" id="SM00487">
    <property type="entry name" value="DEXDc"/>
    <property type="match status" value="1"/>
</dbReference>
<evidence type="ECO:0000256" key="2">
    <source>
        <dbReference type="ARBA" id="ARBA00022801"/>
    </source>
</evidence>
<organism evidence="10 11">
    <name type="scientific">Guptibacillus hwajinpoensis</name>
    <dbReference type="NCBI Taxonomy" id="208199"/>
    <lineage>
        <taxon>Bacteria</taxon>
        <taxon>Bacillati</taxon>
        <taxon>Bacillota</taxon>
        <taxon>Bacilli</taxon>
        <taxon>Bacillales</taxon>
        <taxon>Guptibacillaceae</taxon>
        <taxon>Guptibacillus</taxon>
    </lineage>
</organism>
<dbReference type="InterPro" id="IPR001650">
    <property type="entry name" value="Helicase_C-like"/>
</dbReference>
<dbReference type="Pfam" id="PF00271">
    <property type="entry name" value="Helicase_C"/>
    <property type="match status" value="1"/>
</dbReference>
<dbReference type="PANTHER" id="PTHR47963">
    <property type="entry name" value="DEAD-BOX ATP-DEPENDENT RNA HELICASE 47, MITOCHONDRIAL"/>
    <property type="match status" value="1"/>
</dbReference>
<dbReference type="SUPFAM" id="SSF52540">
    <property type="entry name" value="P-loop containing nucleoside triphosphate hydrolases"/>
    <property type="match status" value="1"/>
</dbReference>
<dbReference type="GO" id="GO:0005840">
    <property type="term" value="C:ribosome"/>
    <property type="evidence" value="ECO:0007669"/>
    <property type="project" value="TreeGrafter"/>
</dbReference>
<gene>
    <name evidence="10" type="ORF">AB986_00065</name>
</gene>
<feature type="short sequence motif" description="Q motif" evidence="5">
    <location>
        <begin position="2"/>
        <end position="30"/>
    </location>
</feature>
<keyword evidence="11" id="KW-1185">Reference proteome</keyword>
<dbReference type="STRING" id="157733.AB986_00065"/>
<evidence type="ECO:0000256" key="6">
    <source>
        <dbReference type="SAM" id="MobiDB-lite"/>
    </source>
</evidence>
<dbReference type="PROSITE" id="PS51194">
    <property type="entry name" value="HELICASE_CTER"/>
    <property type="match status" value="1"/>
</dbReference>
<evidence type="ECO:0000313" key="10">
    <source>
        <dbReference type="EMBL" id="KMM39558.1"/>
    </source>
</evidence>
<dbReference type="InterPro" id="IPR014001">
    <property type="entry name" value="Helicase_ATP-bd"/>
</dbReference>
<dbReference type="CDD" id="cd00268">
    <property type="entry name" value="DEADc"/>
    <property type="match status" value="1"/>
</dbReference>
<dbReference type="GO" id="GO:0003724">
    <property type="term" value="F:RNA helicase activity"/>
    <property type="evidence" value="ECO:0007669"/>
    <property type="project" value="InterPro"/>
</dbReference>
<name>A0A0J6D2K6_9BACL</name>
<keyword evidence="2" id="KW-0378">Hydrolase</keyword>
<dbReference type="Gene3D" id="3.40.50.300">
    <property type="entry name" value="P-loop containing nucleotide triphosphate hydrolases"/>
    <property type="match status" value="2"/>
</dbReference>
<dbReference type="SMART" id="SM00490">
    <property type="entry name" value="HELICc"/>
    <property type="match status" value="1"/>
</dbReference>
<dbReference type="PATRIC" id="fig|157733.3.peg.2218"/>
<dbReference type="CDD" id="cd18787">
    <property type="entry name" value="SF2_C_DEAD"/>
    <property type="match status" value="1"/>
</dbReference>
<dbReference type="RefSeq" id="WP_048310733.1">
    <property type="nucleotide sequence ID" value="NZ_CP119526.1"/>
</dbReference>